<accession>A0A0E9PQB2</accession>
<sequence>MFSAYARLCIPTDTPVLFHDDLEIRIRRRASVMFSAVSQYSPIILTDTNVGYNVTTQ</sequence>
<protein>
    <submittedName>
        <fullName evidence="1">Uncharacterized protein</fullName>
    </submittedName>
</protein>
<evidence type="ECO:0000313" key="1">
    <source>
        <dbReference type="EMBL" id="JAH06043.1"/>
    </source>
</evidence>
<name>A0A0E9PQB2_ANGAN</name>
<reference evidence="1" key="1">
    <citation type="submission" date="2014-11" db="EMBL/GenBank/DDBJ databases">
        <authorList>
            <person name="Amaro Gonzalez C."/>
        </authorList>
    </citation>
    <scope>NUCLEOTIDE SEQUENCE</scope>
</reference>
<dbReference type="AlphaFoldDB" id="A0A0E9PQB2"/>
<reference evidence="1" key="2">
    <citation type="journal article" date="2015" name="Fish Shellfish Immunol.">
        <title>Early steps in the European eel (Anguilla anguilla)-Vibrio vulnificus interaction in the gills: Role of the RtxA13 toxin.</title>
        <authorList>
            <person name="Callol A."/>
            <person name="Pajuelo D."/>
            <person name="Ebbesson L."/>
            <person name="Teles M."/>
            <person name="MacKenzie S."/>
            <person name="Amaro C."/>
        </authorList>
    </citation>
    <scope>NUCLEOTIDE SEQUENCE</scope>
</reference>
<organism evidence="1">
    <name type="scientific">Anguilla anguilla</name>
    <name type="common">European freshwater eel</name>
    <name type="synonym">Muraena anguilla</name>
    <dbReference type="NCBI Taxonomy" id="7936"/>
    <lineage>
        <taxon>Eukaryota</taxon>
        <taxon>Metazoa</taxon>
        <taxon>Chordata</taxon>
        <taxon>Craniata</taxon>
        <taxon>Vertebrata</taxon>
        <taxon>Euteleostomi</taxon>
        <taxon>Actinopterygii</taxon>
        <taxon>Neopterygii</taxon>
        <taxon>Teleostei</taxon>
        <taxon>Anguilliformes</taxon>
        <taxon>Anguillidae</taxon>
        <taxon>Anguilla</taxon>
    </lineage>
</organism>
<proteinExistence type="predicted"/>
<dbReference type="EMBL" id="GBXM01102534">
    <property type="protein sequence ID" value="JAH06043.1"/>
    <property type="molecule type" value="Transcribed_RNA"/>
</dbReference>